<dbReference type="SMART" id="SM01393">
    <property type="entry name" value="Ribosomal_L32e"/>
    <property type="match status" value="1"/>
</dbReference>
<evidence type="ECO:0000256" key="3">
    <source>
        <dbReference type="ARBA" id="ARBA00023274"/>
    </source>
</evidence>
<evidence type="ECO:0000256" key="4">
    <source>
        <dbReference type="SAM" id="MobiDB-lite"/>
    </source>
</evidence>
<dbReference type="EMBL" id="QMWO01000007">
    <property type="protein sequence ID" value="RLG70362.1"/>
    <property type="molecule type" value="Genomic_DNA"/>
</dbReference>
<proteinExistence type="inferred from homology"/>
<evidence type="ECO:0000256" key="2">
    <source>
        <dbReference type="ARBA" id="ARBA00022980"/>
    </source>
</evidence>
<dbReference type="PANTHER" id="PTHR23413:SF1">
    <property type="entry name" value="RIBOSOMAL PROTEIN L32"/>
    <property type="match status" value="1"/>
</dbReference>
<keyword evidence="2" id="KW-0689">Ribosomal protein</keyword>
<feature type="region of interest" description="Disordered" evidence="4">
    <location>
        <begin position="1"/>
        <end position="99"/>
    </location>
</feature>
<dbReference type="InterPro" id="IPR036351">
    <property type="entry name" value="Ribosomal_eL32_sf"/>
</dbReference>
<protein>
    <submittedName>
        <fullName evidence="5">Uncharacterized protein</fullName>
    </submittedName>
</protein>
<dbReference type="GO" id="GO:0003735">
    <property type="term" value="F:structural constituent of ribosome"/>
    <property type="evidence" value="ECO:0007669"/>
    <property type="project" value="InterPro"/>
</dbReference>
<dbReference type="InterPro" id="IPR001515">
    <property type="entry name" value="Ribosomal_eL32"/>
</dbReference>
<feature type="compositionally biased region" description="Basic residues" evidence="4">
    <location>
        <begin position="68"/>
        <end position="95"/>
    </location>
</feature>
<dbReference type="AlphaFoldDB" id="A0A497JH28"/>
<evidence type="ECO:0000313" key="6">
    <source>
        <dbReference type="Proteomes" id="UP000277633"/>
    </source>
</evidence>
<organism evidence="5 6">
    <name type="scientific">Candidatus Iainarchaeum sp</name>
    <dbReference type="NCBI Taxonomy" id="3101447"/>
    <lineage>
        <taxon>Archaea</taxon>
        <taxon>Candidatus Iainarchaeota</taxon>
        <taxon>Candidatus Iainarchaeia</taxon>
        <taxon>Candidatus Iainarchaeales</taxon>
        <taxon>Candidatus Iainarchaeaceae</taxon>
        <taxon>Candidatus Iainarchaeum</taxon>
    </lineage>
</organism>
<feature type="compositionally biased region" description="Basic and acidic residues" evidence="4">
    <location>
        <begin position="8"/>
        <end position="67"/>
    </location>
</feature>
<dbReference type="Proteomes" id="UP000277633">
    <property type="component" value="Unassembled WGS sequence"/>
</dbReference>
<keyword evidence="3" id="KW-0687">Ribonucleoprotein</keyword>
<accession>A0A497JH28</accession>
<sequence>MSKSKAKKTTEEKTVKKNDIAKGKTAKKRGEEKKQEQAVAKKSEKKVEKGTKETAKEEKKKNKEIKKLQKKIKKKKKKPIFRGHFGKRSIRRKSRAKWDKWRVPRGADFKLKKEDGKAPSTGYRTSKALRYLHPSGYREVLIHNAKELEMLAGRANVAARIASTVGRKKRGEIIKKADEIGIKILNA</sequence>
<dbReference type="GO" id="GO:0006412">
    <property type="term" value="P:translation"/>
    <property type="evidence" value="ECO:0007669"/>
    <property type="project" value="InterPro"/>
</dbReference>
<comment type="caution">
    <text evidence="5">The sequence shown here is derived from an EMBL/GenBank/DDBJ whole genome shotgun (WGS) entry which is preliminary data.</text>
</comment>
<evidence type="ECO:0000256" key="1">
    <source>
        <dbReference type="ARBA" id="ARBA00008431"/>
    </source>
</evidence>
<name>A0A497JH28_9ARCH</name>
<comment type="similarity">
    <text evidence="1">Belongs to the eukaryotic ribosomal protein eL32 family.</text>
</comment>
<dbReference type="SUPFAM" id="SSF52042">
    <property type="entry name" value="Ribosomal protein L32e"/>
    <property type="match status" value="1"/>
</dbReference>
<dbReference type="Pfam" id="PF01655">
    <property type="entry name" value="Ribosomal_L32e"/>
    <property type="match status" value="1"/>
</dbReference>
<evidence type="ECO:0000313" key="5">
    <source>
        <dbReference type="EMBL" id="RLG70362.1"/>
    </source>
</evidence>
<reference evidence="5 6" key="1">
    <citation type="submission" date="2018-06" db="EMBL/GenBank/DDBJ databases">
        <title>Extensive metabolic versatility and redundancy in microbially diverse, dynamic hydrothermal sediments.</title>
        <authorList>
            <person name="Dombrowski N."/>
            <person name="Teske A."/>
            <person name="Baker B.J."/>
        </authorList>
    </citation>
    <scope>NUCLEOTIDE SEQUENCE [LARGE SCALE GENOMIC DNA]</scope>
    <source>
        <strain evidence="5">B9_G13</strain>
    </source>
</reference>
<dbReference type="GO" id="GO:0022625">
    <property type="term" value="C:cytosolic large ribosomal subunit"/>
    <property type="evidence" value="ECO:0007669"/>
    <property type="project" value="TreeGrafter"/>
</dbReference>
<gene>
    <name evidence="5" type="ORF">DRO07_00390</name>
</gene>
<dbReference type="PANTHER" id="PTHR23413">
    <property type="entry name" value="60S RIBOSOMAL PROTEIN L32 AND DNA-DIRECTED RNA POLYMERASE II, SUBUNIT N"/>
    <property type="match status" value="1"/>
</dbReference>